<evidence type="ECO:0000313" key="10">
    <source>
        <dbReference type="Proteomes" id="UP000245980"/>
    </source>
</evidence>
<evidence type="ECO:0000256" key="1">
    <source>
        <dbReference type="ARBA" id="ARBA00001968"/>
    </source>
</evidence>
<dbReference type="SUPFAM" id="SSF50249">
    <property type="entry name" value="Nucleic acid-binding proteins"/>
    <property type="match status" value="1"/>
</dbReference>
<keyword evidence="5" id="KW-0234">DNA repair</keyword>
<gene>
    <name evidence="9" type="ORF">DKZ22_12925</name>
</gene>
<feature type="domain" description="ATP-dependent DNA ligase family profile" evidence="7">
    <location>
        <begin position="3"/>
        <end position="206"/>
    </location>
</feature>
<dbReference type="Gene3D" id="3.30.470.30">
    <property type="entry name" value="DNA ligase/mRNA capping enzyme"/>
    <property type="match status" value="1"/>
</dbReference>
<name>A0A855X872_LIMRT</name>
<keyword evidence="2 9" id="KW-0436">Ligase</keyword>
<comment type="catalytic activity">
    <reaction evidence="6">
        <text>ATP + (deoxyribonucleotide)n-3'-hydroxyl + 5'-phospho-(deoxyribonucleotide)m = (deoxyribonucleotide)n+m + AMP + diphosphate.</text>
        <dbReference type="EC" id="6.5.1.1"/>
    </reaction>
</comment>
<feature type="domain" description="DNA ligase OB-like" evidence="8">
    <location>
        <begin position="220"/>
        <end position="294"/>
    </location>
</feature>
<proteinExistence type="predicted"/>
<evidence type="ECO:0000259" key="7">
    <source>
        <dbReference type="Pfam" id="PF01068"/>
    </source>
</evidence>
<dbReference type="Pfam" id="PF01068">
    <property type="entry name" value="DNA_ligase_A_M"/>
    <property type="match status" value="1"/>
</dbReference>
<dbReference type="AlphaFoldDB" id="A0A855X872"/>
<dbReference type="EMBL" id="QGHT01000196">
    <property type="protein sequence ID" value="PWT38609.1"/>
    <property type="molecule type" value="Genomic_DNA"/>
</dbReference>
<organism evidence="9 10">
    <name type="scientific">Limosilactobacillus reuteri</name>
    <name type="common">Lactobacillus reuteri</name>
    <dbReference type="NCBI Taxonomy" id="1598"/>
    <lineage>
        <taxon>Bacteria</taxon>
        <taxon>Bacillati</taxon>
        <taxon>Bacillota</taxon>
        <taxon>Bacilli</taxon>
        <taxon>Lactobacillales</taxon>
        <taxon>Lactobacillaceae</taxon>
        <taxon>Limosilactobacillus</taxon>
    </lineage>
</organism>
<dbReference type="GO" id="GO:0006310">
    <property type="term" value="P:DNA recombination"/>
    <property type="evidence" value="ECO:0007669"/>
    <property type="project" value="InterPro"/>
</dbReference>
<dbReference type="InterPro" id="IPR050326">
    <property type="entry name" value="NAD_dep_DNA_ligaseB"/>
</dbReference>
<dbReference type="GO" id="GO:0006281">
    <property type="term" value="P:DNA repair"/>
    <property type="evidence" value="ECO:0007669"/>
    <property type="project" value="UniProtKB-KW"/>
</dbReference>
<dbReference type="GO" id="GO:0003910">
    <property type="term" value="F:DNA ligase (ATP) activity"/>
    <property type="evidence" value="ECO:0007669"/>
    <property type="project" value="UniProtKB-EC"/>
</dbReference>
<evidence type="ECO:0000256" key="6">
    <source>
        <dbReference type="ARBA" id="ARBA00034003"/>
    </source>
</evidence>
<dbReference type="InterPro" id="IPR029319">
    <property type="entry name" value="DNA_ligase_OB"/>
</dbReference>
<accession>A0A855X872</accession>
<dbReference type="GO" id="GO:0005524">
    <property type="term" value="F:ATP binding"/>
    <property type="evidence" value="ECO:0007669"/>
    <property type="project" value="InterPro"/>
</dbReference>
<comment type="caution">
    <text evidence="9">The sequence shown here is derived from an EMBL/GenBank/DDBJ whole genome shotgun (WGS) entry which is preliminary data.</text>
</comment>
<comment type="cofactor">
    <cofactor evidence="1">
        <name>a divalent metal cation</name>
        <dbReference type="ChEBI" id="CHEBI:60240"/>
    </cofactor>
</comment>
<dbReference type="PANTHER" id="PTHR47810:SF1">
    <property type="entry name" value="DNA LIGASE B"/>
    <property type="match status" value="1"/>
</dbReference>
<dbReference type="CDD" id="cd08041">
    <property type="entry name" value="OBF_kDNA_ligase_like"/>
    <property type="match status" value="1"/>
</dbReference>
<dbReference type="Pfam" id="PF14743">
    <property type="entry name" value="DNA_ligase_OB_2"/>
    <property type="match status" value="1"/>
</dbReference>
<dbReference type="InterPro" id="IPR012340">
    <property type="entry name" value="NA-bd_OB-fold"/>
</dbReference>
<feature type="non-terminal residue" evidence="9">
    <location>
        <position position="1"/>
    </location>
</feature>
<keyword evidence="4" id="KW-0227">DNA damage</keyword>
<dbReference type="Gene3D" id="2.40.50.140">
    <property type="entry name" value="Nucleic acid-binding proteins"/>
    <property type="match status" value="1"/>
</dbReference>
<evidence type="ECO:0000313" key="9">
    <source>
        <dbReference type="EMBL" id="PWT38609.1"/>
    </source>
</evidence>
<dbReference type="SUPFAM" id="SSF56091">
    <property type="entry name" value="DNA ligase/mRNA capping enzyme, catalytic domain"/>
    <property type="match status" value="1"/>
</dbReference>
<protein>
    <submittedName>
        <fullName evidence="9">Ligase</fullName>
    </submittedName>
</protein>
<evidence type="ECO:0000259" key="8">
    <source>
        <dbReference type="Pfam" id="PF14743"/>
    </source>
</evidence>
<sequence length="306" mass="35184">HPYHKYTEKVPGNEFTLTQKLDGHRSVFIVKNGKGQFYTRKGLPINGLETQTEQALKLADLLGNHGAEDYVLDGELLLSNDENMETKDLFRATSRILRSETADKSNIQYNVFDALPTKEFEDGKSENTFDDRKRFLTMAFSDFDYNEPQSIDHIHLVKDLYVGSDISIIKKLQHEFVEPNGWEGLMLNLNNEYYVTKRTSGLLKIKEFFDADVLVKDVFEGTGKLKGTLGGIIIDYKGYEIKVGTGFTEVDRDLYWNNPDEIIGKIVDISYFEETHNQNNNDISLRFPVFVEKRTDKTFADISYEV</sequence>
<dbReference type="GO" id="GO:0006260">
    <property type="term" value="P:DNA replication"/>
    <property type="evidence" value="ECO:0007669"/>
    <property type="project" value="UniProtKB-KW"/>
</dbReference>
<evidence type="ECO:0000256" key="5">
    <source>
        <dbReference type="ARBA" id="ARBA00023204"/>
    </source>
</evidence>
<dbReference type="PANTHER" id="PTHR47810">
    <property type="entry name" value="DNA LIGASE"/>
    <property type="match status" value="1"/>
</dbReference>
<dbReference type="InterPro" id="IPR012310">
    <property type="entry name" value="DNA_ligase_ATP-dep_cent"/>
</dbReference>
<reference evidence="9 10" key="1">
    <citation type="journal article" date="2018" name="Front. Microbiol.">
        <title>Comparative Genomics of the Herbivore Gut Symbiont Lactobacillus reuteri Reveals Genetic Diversity and Lifestyle Adaptation.</title>
        <authorList>
            <person name="Zhao J."/>
        </authorList>
    </citation>
    <scope>NUCLEOTIDE SEQUENCE [LARGE SCALE GENOMIC DNA]</scope>
    <source>
        <strain evidence="9 10">LR10</strain>
    </source>
</reference>
<evidence type="ECO:0000256" key="3">
    <source>
        <dbReference type="ARBA" id="ARBA00022705"/>
    </source>
</evidence>
<evidence type="ECO:0000256" key="4">
    <source>
        <dbReference type="ARBA" id="ARBA00022763"/>
    </source>
</evidence>
<dbReference type="Proteomes" id="UP000245980">
    <property type="component" value="Unassembled WGS sequence"/>
</dbReference>
<dbReference type="RefSeq" id="WP_109956886.1">
    <property type="nucleotide sequence ID" value="NZ_QGHT01000196.1"/>
</dbReference>
<evidence type="ECO:0000256" key="2">
    <source>
        <dbReference type="ARBA" id="ARBA00022598"/>
    </source>
</evidence>
<keyword evidence="3" id="KW-0235">DNA replication</keyword>